<dbReference type="Proteomes" id="UP000005012">
    <property type="component" value="Chromosome"/>
</dbReference>
<dbReference type="GeneID" id="93518838"/>
<evidence type="ECO:0000256" key="4">
    <source>
        <dbReference type="ARBA" id="ARBA00023163"/>
    </source>
</evidence>
<dbReference type="PATRIC" id="fig|1157951.4.peg.431"/>
<dbReference type="EMBL" id="CP003488">
    <property type="protein sequence ID" value="AFH92329.1"/>
    <property type="molecule type" value="Genomic_DNA"/>
</dbReference>
<proteinExistence type="inferred from homology"/>
<gene>
    <name evidence="5" type="ordered locus">S70_02170</name>
</gene>
<evidence type="ECO:0000313" key="6">
    <source>
        <dbReference type="Proteomes" id="UP000005012"/>
    </source>
</evidence>
<organism evidence="5 6">
    <name type="scientific">Providencia stuartii (strain MRSN 2154)</name>
    <dbReference type="NCBI Taxonomy" id="1157951"/>
    <lineage>
        <taxon>Bacteria</taxon>
        <taxon>Pseudomonadati</taxon>
        <taxon>Pseudomonadota</taxon>
        <taxon>Gammaproteobacteria</taxon>
        <taxon>Enterobacterales</taxon>
        <taxon>Morganellaceae</taxon>
        <taxon>Providencia</taxon>
    </lineage>
</organism>
<dbReference type="RefSeq" id="WP_004921028.1">
    <property type="nucleotide sequence ID" value="NC_017731.1"/>
</dbReference>
<keyword evidence="2" id="KW-0805">Transcription regulation</keyword>
<evidence type="ECO:0000313" key="5">
    <source>
        <dbReference type="EMBL" id="AFH92329.1"/>
    </source>
</evidence>
<comment type="similarity">
    <text evidence="1">Belongs to the phage antitermination Q type 1 family.</text>
</comment>
<keyword evidence="4" id="KW-0804">Transcription</keyword>
<dbReference type="SUPFAM" id="SSF88659">
    <property type="entry name" value="Sigma3 and sigma4 domains of RNA polymerase sigma factors"/>
    <property type="match status" value="1"/>
</dbReference>
<evidence type="ECO:0008006" key="7">
    <source>
        <dbReference type="Google" id="ProtNLM"/>
    </source>
</evidence>
<reference evidence="5 6" key="1">
    <citation type="journal article" date="2012" name="J. Bacteriol.">
        <title>Complete Genome Sequence of Providencia stuartii Clinical Isolate MRSN 2154.</title>
        <authorList>
            <person name="Clifford R.J."/>
            <person name="Hang J."/>
            <person name="Riley M.C."/>
            <person name="Onmus-Leone F."/>
            <person name="Kuschner R.A."/>
            <person name="Lesho E.P."/>
            <person name="Waterman P.E."/>
        </authorList>
    </citation>
    <scope>NUCLEOTIDE SEQUENCE [LARGE SCALE GENOMIC DNA]</scope>
    <source>
        <strain evidence="5 6">MRSN 2154</strain>
    </source>
</reference>
<dbReference type="AlphaFoldDB" id="A0A140NFR8"/>
<dbReference type="HOGENOM" id="CLU_129825_0_0_6"/>
<accession>A0A140NFR8</accession>
<keyword evidence="3" id="KW-0238">DNA-binding</keyword>
<dbReference type="InterPro" id="IPR010534">
    <property type="entry name" value="Phage_933W_GpQ"/>
</dbReference>
<dbReference type="GO" id="GO:0003677">
    <property type="term" value="F:DNA binding"/>
    <property type="evidence" value="ECO:0007669"/>
    <property type="project" value="UniProtKB-KW"/>
</dbReference>
<evidence type="ECO:0000256" key="2">
    <source>
        <dbReference type="ARBA" id="ARBA00023015"/>
    </source>
</evidence>
<sequence>MMNRNIQQILTYWGGWSYGDHCGAIGWSSVSAGFRDLVTSTSKSRPMCSDEDGLVIDLCVAKLGVVGMERERSYIEDYYVKGYSKRAIGRKYKVREGEIRERIQVAESFILGCLETLNIQLDIDILCAQPVIKSERRVRAQNIY</sequence>
<dbReference type="GO" id="GO:0060567">
    <property type="term" value="P:negative regulation of termination of DNA-templated transcription"/>
    <property type="evidence" value="ECO:0007669"/>
    <property type="project" value="InterPro"/>
</dbReference>
<name>A0A140NFR8_PROSM</name>
<evidence type="ECO:0000256" key="3">
    <source>
        <dbReference type="ARBA" id="ARBA00023125"/>
    </source>
</evidence>
<dbReference type="InterPro" id="IPR013324">
    <property type="entry name" value="RNA_pol_sigma_r3/r4-like"/>
</dbReference>
<dbReference type="Pfam" id="PF06530">
    <property type="entry name" value="Phage_antitermQ"/>
    <property type="match status" value="1"/>
</dbReference>
<dbReference type="KEGG" id="psi:S70_02170"/>
<dbReference type="OrthoDB" id="6432617at2"/>
<evidence type="ECO:0000256" key="1">
    <source>
        <dbReference type="ARBA" id="ARBA00010234"/>
    </source>
</evidence>
<protein>
    <recommendedName>
        <fullName evidence="7">Phage antitermination protein Q</fullName>
    </recommendedName>
</protein>
<reference evidence="6" key="2">
    <citation type="submission" date="2012-04" db="EMBL/GenBank/DDBJ databases">
        <title>Complete genome sequence of Providencia stuartii clinical isolate MRSN 2154.</title>
        <authorList>
            <person name="Clifford R.J."/>
            <person name="Hang J."/>
            <person name="Riley M.C."/>
            <person name="Onmus-Leone F."/>
            <person name="Kuschner R.A."/>
            <person name="Lesho E.P."/>
            <person name="Waterman P.E."/>
        </authorList>
    </citation>
    <scope>NUCLEOTIDE SEQUENCE [LARGE SCALE GENOMIC DNA]</scope>
    <source>
        <strain evidence="6">MRSN 2154</strain>
    </source>
</reference>